<evidence type="ECO:0000256" key="2">
    <source>
        <dbReference type="ARBA" id="ARBA00022741"/>
    </source>
</evidence>
<dbReference type="InterPro" id="IPR008271">
    <property type="entry name" value="Ser/Thr_kinase_AS"/>
</dbReference>
<keyword evidence="4 10" id="KW-0067">ATP-binding</keyword>
<proteinExistence type="inferred from homology"/>
<name>A0AAN5CYE8_9BILA</name>
<evidence type="ECO:0000256" key="7">
    <source>
        <dbReference type="ARBA" id="ARBA00049014"/>
    </source>
</evidence>
<feature type="binding site" evidence="10">
    <location>
        <position position="141"/>
    </location>
    <ligand>
        <name>ATP</name>
        <dbReference type="ChEBI" id="CHEBI:30616"/>
    </ligand>
</feature>
<evidence type="ECO:0000313" key="13">
    <source>
        <dbReference type="EMBL" id="GMR53108.1"/>
    </source>
</evidence>
<comment type="catalytic activity">
    <reaction evidence="9">
        <text>L-tyrosyl-[protein] + ATP = O-phospho-L-tyrosyl-[protein] + ADP + H(+)</text>
        <dbReference type="Rhea" id="RHEA:10596"/>
        <dbReference type="Rhea" id="RHEA-COMP:10136"/>
        <dbReference type="Rhea" id="RHEA-COMP:20101"/>
        <dbReference type="ChEBI" id="CHEBI:15378"/>
        <dbReference type="ChEBI" id="CHEBI:30616"/>
        <dbReference type="ChEBI" id="CHEBI:46858"/>
        <dbReference type="ChEBI" id="CHEBI:61978"/>
        <dbReference type="ChEBI" id="CHEBI:456216"/>
        <dbReference type="EC" id="2.7.12.2"/>
    </reaction>
</comment>
<dbReference type="GO" id="GO:0004674">
    <property type="term" value="F:protein serine/threonine kinase activity"/>
    <property type="evidence" value="ECO:0007669"/>
    <property type="project" value="UniProtKB-KW"/>
</dbReference>
<dbReference type="GO" id="GO:0005524">
    <property type="term" value="F:ATP binding"/>
    <property type="evidence" value="ECO:0007669"/>
    <property type="project" value="UniProtKB-UniRule"/>
</dbReference>
<dbReference type="PROSITE" id="PS00107">
    <property type="entry name" value="PROTEIN_KINASE_ATP"/>
    <property type="match status" value="1"/>
</dbReference>
<keyword evidence="2 10" id="KW-0547">Nucleotide-binding</keyword>
<keyword evidence="14" id="KW-1185">Reference proteome</keyword>
<organism evidence="13 14">
    <name type="scientific">Pristionchus mayeri</name>
    <dbReference type="NCBI Taxonomy" id="1317129"/>
    <lineage>
        <taxon>Eukaryota</taxon>
        <taxon>Metazoa</taxon>
        <taxon>Ecdysozoa</taxon>
        <taxon>Nematoda</taxon>
        <taxon>Chromadorea</taxon>
        <taxon>Rhabditida</taxon>
        <taxon>Rhabditina</taxon>
        <taxon>Diplogasteromorpha</taxon>
        <taxon>Diplogasteroidea</taxon>
        <taxon>Neodiplogasteridae</taxon>
        <taxon>Pristionchus</taxon>
    </lineage>
</organism>
<evidence type="ECO:0000256" key="10">
    <source>
        <dbReference type="PROSITE-ProRule" id="PRU10141"/>
    </source>
</evidence>
<dbReference type="GO" id="GO:0004708">
    <property type="term" value="F:MAP kinase kinase activity"/>
    <property type="evidence" value="ECO:0007669"/>
    <property type="project" value="UniProtKB-EC"/>
</dbReference>
<evidence type="ECO:0000256" key="4">
    <source>
        <dbReference type="ARBA" id="ARBA00022840"/>
    </source>
</evidence>
<evidence type="ECO:0000256" key="6">
    <source>
        <dbReference type="ARBA" id="ARBA00038999"/>
    </source>
</evidence>
<dbReference type="EMBL" id="BTRK01000005">
    <property type="protein sequence ID" value="GMR53108.1"/>
    <property type="molecule type" value="Genomic_DNA"/>
</dbReference>
<evidence type="ECO:0000256" key="1">
    <source>
        <dbReference type="ARBA" id="ARBA00022679"/>
    </source>
</evidence>
<dbReference type="PROSITE" id="PS50011">
    <property type="entry name" value="PROTEIN_KINASE_DOM"/>
    <property type="match status" value="1"/>
</dbReference>
<evidence type="ECO:0000256" key="8">
    <source>
        <dbReference type="ARBA" id="ARBA00049299"/>
    </source>
</evidence>
<dbReference type="SUPFAM" id="SSF56112">
    <property type="entry name" value="Protein kinase-like (PK-like)"/>
    <property type="match status" value="1"/>
</dbReference>
<evidence type="ECO:0000256" key="11">
    <source>
        <dbReference type="RuleBase" id="RU000304"/>
    </source>
</evidence>
<dbReference type="AlphaFoldDB" id="A0AAN5CYE8"/>
<evidence type="ECO:0000256" key="3">
    <source>
        <dbReference type="ARBA" id="ARBA00022777"/>
    </source>
</evidence>
<sequence length="390" mass="44489">MNGNRSLPRVNIHRVDGSIHSLDVPFEAQSRLYFFCHLADLSAVAFEYIDDGEKELVENDIQFERFSFLLTSQGTIDIYEKEDEAEDDGEDDFEPGDWNSSLSNHYLLPHNFSIMRVLGQGASGTCHLAVNKKTGERVAIKSIDWAEEEFVRKQLKRELDVLKKCVNIPNIVRLVGEMHEGPVRMIVFEYMDGGSLERYGILPPRVLSVVACSLLNALTFMKQLKIMHRDIKRANVLVSLSGEVKLCDMGMSRILPQNSTAVDTYLGDNFYMPPERLLGLKYRMPSEVWGWAVVVCECAIGRHPFLTEEESLPRDYRMIVERSKASHAFTHSIPPEYGEDLVELISVNTHFDPSVRWDILTLHRCSFISRSKLVDCMEAGDWFAAHPINE</sequence>
<dbReference type="PANTHER" id="PTHR48013:SF9">
    <property type="entry name" value="DUAL SPECIFICITY MITOGEN-ACTIVATED PROTEIN KINASE KINASE 5"/>
    <property type="match status" value="1"/>
</dbReference>
<evidence type="ECO:0000259" key="12">
    <source>
        <dbReference type="PROSITE" id="PS50011"/>
    </source>
</evidence>
<dbReference type="Pfam" id="PF00069">
    <property type="entry name" value="Pkinase"/>
    <property type="match status" value="1"/>
</dbReference>
<dbReference type="InterPro" id="IPR017441">
    <property type="entry name" value="Protein_kinase_ATP_BS"/>
</dbReference>
<dbReference type="SMART" id="SM00220">
    <property type="entry name" value="S_TKc"/>
    <property type="match status" value="1"/>
</dbReference>
<comment type="catalytic activity">
    <reaction evidence="8">
        <text>L-threonyl-[protein] + ATP = O-phospho-L-threonyl-[protein] + ADP + H(+)</text>
        <dbReference type="Rhea" id="RHEA:46608"/>
        <dbReference type="Rhea" id="RHEA-COMP:11060"/>
        <dbReference type="Rhea" id="RHEA-COMP:11605"/>
        <dbReference type="ChEBI" id="CHEBI:15378"/>
        <dbReference type="ChEBI" id="CHEBI:30013"/>
        <dbReference type="ChEBI" id="CHEBI:30616"/>
        <dbReference type="ChEBI" id="CHEBI:61977"/>
        <dbReference type="ChEBI" id="CHEBI:456216"/>
        <dbReference type="EC" id="2.7.12.2"/>
    </reaction>
</comment>
<gene>
    <name evidence="13" type="ORF">PMAYCL1PPCAC_23303</name>
</gene>
<feature type="domain" description="Protein kinase" evidence="12">
    <location>
        <begin position="112"/>
        <end position="368"/>
    </location>
</feature>
<comment type="caution">
    <text evidence="13">The sequence shown here is derived from an EMBL/GenBank/DDBJ whole genome shotgun (WGS) entry which is preliminary data.</text>
</comment>
<dbReference type="InterPro" id="IPR011009">
    <property type="entry name" value="Kinase-like_dom_sf"/>
</dbReference>
<dbReference type="Proteomes" id="UP001328107">
    <property type="component" value="Unassembled WGS sequence"/>
</dbReference>
<keyword evidence="1" id="KW-0808">Transferase</keyword>
<evidence type="ECO:0000256" key="5">
    <source>
        <dbReference type="ARBA" id="ARBA00038035"/>
    </source>
</evidence>
<comment type="catalytic activity">
    <reaction evidence="7">
        <text>L-seryl-[protein] + ATP = O-phospho-L-seryl-[protein] + ADP + H(+)</text>
        <dbReference type="Rhea" id="RHEA:17989"/>
        <dbReference type="Rhea" id="RHEA-COMP:9863"/>
        <dbReference type="Rhea" id="RHEA-COMP:11604"/>
        <dbReference type="ChEBI" id="CHEBI:15378"/>
        <dbReference type="ChEBI" id="CHEBI:29999"/>
        <dbReference type="ChEBI" id="CHEBI:30616"/>
        <dbReference type="ChEBI" id="CHEBI:83421"/>
        <dbReference type="ChEBI" id="CHEBI:456216"/>
        <dbReference type="EC" id="2.7.12.2"/>
    </reaction>
</comment>
<keyword evidence="3" id="KW-0418">Kinase</keyword>
<dbReference type="InterPro" id="IPR000719">
    <property type="entry name" value="Prot_kinase_dom"/>
</dbReference>
<comment type="similarity">
    <text evidence="5">Belongs to the protein kinase superfamily. STE Ser/Thr protein kinase family. MAP kinase kinase subfamily.</text>
</comment>
<dbReference type="PROSITE" id="PS00108">
    <property type="entry name" value="PROTEIN_KINASE_ST"/>
    <property type="match status" value="1"/>
</dbReference>
<dbReference type="Gene3D" id="3.30.200.20">
    <property type="entry name" value="Phosphorylase Kinase, domain 1"/>
    <property type="match status" value="1"/>
</dbReference>
<dbReference type="EC" id="2.7.12.2" evidence="6"/>
<protein>
    <recommendedName>
        <fullName evidence="6">mitogen-activated protein kinase kinase</fullName>
        <ecNumber evidence="6">2.7.12.2</ecNumber>
    </recommendedName>
</protein>
<keyword evidence="11" id="KW-0723">Serine/threonine-protein kinase</keyword>
<reference evidence="14" key="1">
    <citation type="submission" date="2022-10" db="EMBL/GenBank/DDBJ databases">
        <title>Genome assembly of Pristionchus species.</title>
        <authorList>
            <person name="Yoshida K."/>
            <person name="Sommer R.J."/>
        </authorList>
    </citation>
    <scope>NUCLEOTIDE SEQUENCE [LARGE SCALE GENOMIC DNA]</scope>
    <source>
        <strain evidence="14">RS5460</strain>
    </source>
</reference>
<dbReference type="PANTHER" id="PTHR48013">
    <property type="entry name" value="DUAL SPECIFICITY MITOGEN-ACTIVATED PROTEIN KINASE KINASE 5-RELATED"/>
    <property type="match status" value="1"/>
</dbReference>
<evidence type="ECO:0000313" key="14">
    <source>
        <dbReference type="Proteomes" id="UP001328107"/>
    </source>
</evidence>
<evidence type="ECO:0000256" key="9">
    <source>
        <dbReference type="ARBA" id="ARBA00051693"/>
    </source>
</evidence>
<dbReference type="Gene3D" id="1.10.510.10">
    <property type="entry name" value="Transferase(Phosphotransferase) domain 1"/>
    <property type="match status" value="1"/>
</dbReference>
<accession>A0AAN5CYE8</accession>